<dbReference type="PROSITE" id="PS51257">
    <property type="entry name" value="PROKAR_LIPOPROTEIN"/>
    <property type="match status" value="1"/>
</dbReference>
<evidence type="ECO:0000313" key="3">
    <source>
        <dbReference type="EMBL" id="MFD2660789.1"/>
    </source>
</evidence>
<evidence type="ECO:0000313" key="4">
    <source>
        <dbReference type="Proteomes" id="UP001597493"/>
    </source>
</evidence>
<proteinExistence type="predicted"/>
<feature type="signal peptide" evidence="2">
    <location>
        <begin position="1"/>
        <end position="22"/>
    </location>
</feature>
<accession>A0ABW5QWF6</accession>
<name>A0ABW5QWF6_9BACL</name>
<organism evidence="3 4">
    <name type="scientific">Paenibacillus thailandensis</name>
    <dbReference type="NCBI Taxonomy" id="393250"/>
    <lineage>
        <taxon>Bacteria</taxon>
        <taxon>Bacillati</taxon>
        <taxon>Bacillota</taxon>
        <taxon>Bacilli</taxon>
        <taxon>Bacillales</taxon>
        <taxon>Paenibacillaceae</taxon>
        <taxon>Paenibacillus</taxon>
    </lineage>
</organism>
<sequence>MKAMLYAAAVVLAIFSAGCTTSGPDRNAVQSNANLPAETVKEQTAAVQEESPSSEPASENGAPSDFSLSVNNAVLSLHVWDNEIDLEQTLGAPITQNVEQLENADTHTGSFIKKLEYDGLHMELFSPKQNGKTFWIMSMLLSKEGYKTAKGIEVGSTLEEVKTAYPGIEMAPDGRTDPDNAAYAISNEAQTDHLQFEVKEGLVSEIKIFSQLP</sequence>
<gene>
    <name evidence="3" type="ORF">ACFSW5_11080</name>
</gene>
<evidence type="ECO:0008006" key="5">
    <source>
        <dbReference type="Google" id="ProtNLM"/>
    </source>
</evidence>
<reference evidence="4" key="1">
    <citation type="journal article" date="2019" name="Int. J. Syst. Evol. Microbiol.">
        <title>The Global Catalogue of Microorganisms (GCM) 10K type strain sequencing project: providing services to taxonomists for standard genome sequencing and annotation.</title>
        <authorList>
            <consortium name="The Broad Institute Genomics Platform"/>
            <consortium name="The Broad Institute Genome Sequencing Center for Infectious Disease"/>
            <person name="Wu L."/>
            <person name="Ma J."/>
        </authorList>
    </citation>
    <scope>NUCLEOTIDE SEQUENCE [LARGE SCALE GENOMIC DNA]</scope>
    <source>
        <strain evidence="4">TISTR 1827</strain>
    </source>
</reference>
<comment type="caution">
    <text evidence="3">The sequence shown here is derived from an EMBL/GenBank/DDBJ whole genome shotgun (WGS) entry which is preliminary data.</text>
</comment>
<feature type="region of interest" description="Disordered" evidence="1">
    <location>
        <begin position="39"/>
        <end position="65"/>
    </location>
</feature>
<evidence type="ECO:0000256" key="1">
    <source>
        <dbReference type="SAM" id="MobiDB-lite"/>
    </source>
</evidence>
<dbReference type="RefSeq" id="WP_379272709.1">
    <property type="nucleotide sequence ID" value="NZ_JBHUGT010000045.1"/>
</dbReference>
<feature type="chain" id="PRO_5046244346" description="DUF4309 domain-containing protein" evidence="2">
    <location>
        <begin position="23"/>
        <end position="213"/>
    </location>
</feature>
<feature type="compositionally biased region" description="Low complexity" evidence="1">
    <location>
        <begin position="45"/>
        <end position="64"/>
    </location>
</feature>
<keyword evidence="4" id="KW-1185">Reference proteome</keyword>
<dbReference type="Proteomes" id="UP001597493">
    <property type="component" value="Unassembled WGS sequence"/>
</dbReference>
<evidence type="ECO:0000256" key="2">
    <source>
        <dbReference type="SAM" id="SignalP"/>
    </source>
</evidence>
<keyword evidence="2" id="KW-0732">Signal</keyword>
<dbReference type="EMBL" id="JBHUMY010000011">
    <property type="protein sequence ID" value="MFD2660789.1"/>
    <property type="molecule type" value="Genomic_DNA"/>
</dbReference>
<protein>
    <recommendedName>
        <fullName evidence="5">DUF4309 domain-containing protein</fullName>
    </recommendedName>
</protein>